<accession>A0A0E9XUP9</accession>
<sequence>MCFLPRKTAITFTFLNRFPEQRLLSILAPRWWNDLPVEARTAETLTHFKRRLKTHLFRLHLSPSLPTSL</sequence>
<reference evidence="1" key="2">
    <citation type="journal article" date="2015" name="Fish Shellfish Immunol.">
        <title>Early steps in the European eel (Anguilla anguilla)-Vibrio vulnificus interaction in the gills: Role of the RtxA13 toxin.</title>
        <authorList>
            <person name="Callol A."/>
            <person name="Pajuelo D."/>
            <person name="Ebbesson L."/>
            <person name="Teles M."/>
            <person name="MacKenzie S."/>
            <person name="Amaro C."/>
        </authorList>
    </citation>
    <scope>NUCLEOTIDE SEQUENCE</scope>
</reference>
<reference evidence="1" key="1">
    <citation type="submission" date="2014-11" db="EMBL/GenBank/DDBJ databases">
        <authorList>
            <person name="Amaro Gonzalez C."/>
        </authorList>
    </citation>
    <scope>NUCLEOTIDE SEQUENCE</scope>
</reference>
<protein>
    <submittedName>
        <fullName evidence="1">Uncharacterized protein</fullName>
    </submittedName>
</protein>
<name>A0A0E9XUP9_ANGAN</name>
<dbReference type="EMBL" id="GBXM01002982">
    <property type="protein sequence ID" value="JAI05596.1"/>
    <property type="molecule type" value="Transcribed_RNA"/>
</dbReference>
<dbReference type="AlphaFoldDB" id="A0A0E9XUP9"/>
<evidence type="ECO:0000313" key="1">
    <source>
        <dbReference type="EMBL" id="JAI05596.1"/>
    </source>
</evidence>
<proteinExistence type="predicted"/>
<organism evidence="1">
    <name type="scientific">Anguilla anguilla</name>
    <name type="common">European freshwater eel</name>
    <name type="synonym">Muraena anguilla</name>
    <dbReference type="NCBI Taxonomy" id="7936"/>
    <lineage>
        <taxon>Eukaryota</taxon>
        <taxon>Metazoa</taxon>
        <taxon>Chordata</taxon>
        <taxon>Craniata</taxon>
        <taxon>Vertebrata</taxon>
        <taxon>Euteleostomi</taxon>
        <taxon>Actinopterygii</taxon>
        <taxon>Neopterygii</taxon>
        <taxon>Teleostei</taxon>
        <taxon>Anguilliformes</taxon>
        <taxon>Anguillidae</taxon>
        <taxon>Anguilla</taxon>
    </lineage>
</organism>